<dbReference type="Gene3D" id="2.30.40.10">
    <property type="entry name" value="Urease, subunit C, domain 1"/>
    <property type="match status" value="1"/>
</dbReference>
<dbReference type="InterPro" id="IPR032466">
    <property type="entry name" value="Metal_Hydrolase"/>
</dbReference>
<dbReference type="OrthoDB" id="3238066at2"/>
<comment type="caution">
    <text evidence="2">The sequence shown here is derived from an EMBL/GenBank/DDBJ whole genome shotgun (WGS) entry which is preliminary data.</text>
</comment>
<accession>A0A4Y4DKZ6</accession>
<protein>
    <submittedName>
        <fullName evidence="2">Amidohydrolase</fullName>
    </submittedName>
</protein>
<evidence type="ECO:0000313" key="2">
    <source>
        <dbReference type="EMBL" id="GED05979.1"/>
    </source>
</evidence>
<name>A0A4Y4DKZ6_GLUUR</name>
<dbReference type="Proteomes" id="UP000316612">
    <property type="component" value="Unassembled WGS sequence"/>
</dbReference>
<dbReference type="RefSeq" id="WP_141363554.1">
    <property type="nucleotide sequence ID" value="NZ_BAAAJL010000003.1"/>
</dbReference>
<keyword evidence="3" id="KW-1185">Reference proteome</keyword>
<evidence type="ECO:0000259" key="1">
    <source>
        <dbReference type="Pfam" id="PF07969"/>
    </source>
</evidence>
<dbReference type="InterPro" id="IPR033932">
    <property type="entry name" value="YtcJ-like"/>
</dbReference>
<sequence>MSVAAQVAFRNGSIFTGSGQPLANHVALVNDGKISAVLDEAQAAAFINDATEVIDLDGALLAPGFQDSHIHPVSGGTELLQCNLSEADSVQEVVDTIAAYAAANPELEWIVGGGWSMDHYAGGAPLASLIDAVVPDRPVALASRDHHSLWANSEALRRAGITAATADPADGRIERLEDGSPAGTLHEGAMGLVEAITPELTEDFALAGLLKAQDDLLAQGITGWQDAMINEYNGADSLAAVYQRALAEGNLKVRVRGAQWWKRDQGLEQIPGMIALREQAAALEMPERYSLGTVKIMVDGIAENFTAAMIEPYRDKCGHATENKGISFISAEDLATYVTALDKEGFQVHFHALGDRAVRDALDAVAAARAANGPSDNRHHLAHLQIVSQADAARFVELDVTANLQPLWACHEDQLDELTLPFMPHSAQDRQYPFGEIAATGARLAAGSDWPVSSANPLEGSHIAVNRISPENQSVPLGGEAQCLSLKAILAAYTSGTAYVNHLDEVSGHIAEGFAADLVVVFPNPFEVPAEQIYKSQVRSTWIDGQCVYRAADLPEPVNAR</sequence>
<feature type="domain" description="Amidohydrolase 3" evidence="1">
    <location>
        <begin position="52"/>
        <end position="549"/>
    </location>
</feature>
<keyword evidence="2" id="KW-0378">Hydrolase</keyword>
<dbReference type="SUPFAM" id="SSF51556">
    <property type="entry name" value="Metallo-dependent hydrolases"/>
    <property type="match status" value="1"/>
</dbReference>
<dbReference type="AlphaFoldDB" id="A0A4Y4DKZ6"/>
<dbReference type="SUPFAM" id="SSF51338">
    <property type="entry name" value="Composite domain of metallo-dependent hydrolases"/>
    <property type="match status" value="1"/>
</dbReference>
<dbReference type="Gene3D" id="3.20.20.140">
    <property type="entry name" value="Metal-dependent hydrolases"/>
    <property type="match status" value="1"/>
</dbReference>
<evidence type="ECO:0000313" key="3">
    <source>
        <dbReference type="Proteomes" id="UP000316612"/>
    </source>
</evidence>
<dbReference type="PANTHER" id="PTHR22642:SF2">
    <property type="entry name" value="PROTEIN LONG AFTER FAR-RED 3"/>
    <property type="match status" value="1"/>
</dbReference>
<organism evidence="2 3">
    <name type="scientific">Glutamicibacter uratoxydans</name>
    <name type="common">Arthrobacter uratoxydans</name>
    <dbReference type="NCBI Taxonomy" id="43667"/>
    <lineage>
        <taxon>Bacteria</taxon>
        <taxon>Bacillati</taxon>
        <taxon>Actinomycetota</taxon>
        <taxon>Actinomycetes</taxon>
        <taxon>Micrococcales</taxon>
        <taxon>Micrococcaceae</taxon>
        <taxon>Glutamicibacter</taxon>
    </lineage>
</organism>
<gene>
    <name evidence="2" type="ORF">AUR04nite_15110</name>
</gene>
<dbReference type="CDD" id="cd01300">
    <property type="entry name" value="YtcJ_like"/>
    <property type="match status" value="1"/>
</dbReference>
<dbReference type="InterPro" id="IPR013108">
    <property type="entry name" value="Amidohydro_3"/>
</dbReference>
<reference evidence="2 3" key="1">
    <citation type="submission" date="2019-06" db="EMBL/GenBank/DDBJ databases">
        <title>Whole genome shotgun sequence of Glutamicibacter uratoxydans NBRC 15515.</title>
        <authorList>
            <person name="Hosoyama A."/>
            <person name="Uohara A."/>
            <person name="Ohji S."/>
            <person name="Ichikawa N."/>
        </authorList>
    </citation>
    <scope>NUCLEOTIDE SEQUENCE [LARGE SCALE GENOMIC DNA]</scope>
    <source>
        <strain evidence="2 3">NBRC 15515</strain>
    </source>
</reference>
<dbReference type="Gene3D" id="3.10.310.70">
    <property type="match status" value="1"/>
</dbReference>
<dbReference type="GO" id="GO:0016810">
    <property type="term" value="F:hydrolase activity, acting on carbon-nitrogen (but not peptide) bonds"/>
    <property type="evidence" value="ECO:0007669"/>
    <property type="project" value="InterPro"/>
</dbReference>
<dbReference type="PANTHER" id="PTHR22642">
    <property type="entry name" value="IMIDAZOLONEPROPIONASE"/>
    <property type="match status" value="1"/>
</dbReference>
<dbReference type="Pfam" id="PF07969">
    <property type="entry name" value="Amidohydro_3"/>
    <property type="match status" value="1"/>
</dbReference>
<dbReference type="EMBL" id="BJNY01000007">
    <property type="protein sequence ID" value="GED05979.1"/>
    <property type="molecule type" value="Genomic_DNA"/>
</dbReference>
<proteinExistence type="predicted"/>
<dbReference type="InterPro" id="IPR011059">
    <property type="entry name" value="Metal-dep_hydrolase_composite"/>
</dbReference>